<dbReference type="Gene3D" id="1.20.1290.10">
    <property type="entry name" value="AhpD-like"/>
    <property type="match status" value="1"/>
</dbReference>
<dbReference type="EMBL" id="BMKW01000008">
    <property type="protein sequence ID" value="GGJ22740.1"/>
    <property type="molecule type" value="Genomic_DNA"/>
</dbReference>
<comment type="caution">
    <text evidence="2">The sequence shown here is derived from an EMBL/GenBank/DDBJ whole genome shotgun (WGS) entry which is preliminary data.</text>
</comment>
<evidence type="ECO:0000313" key="2">
    <source>
        <dbReference type="EMBL" id="GGJ22740.1"/>
    </source>
</evidence>
<sequence>MAKSELWHRGDAVRRELIGQAGLASMQGVYDDPMMEKFGDYAREAVFAQLWSRPGLDTKTRTLICLISDTATHAWPELAIHLRMARRAGWTEDELSEALLHLCGYIGLPAVREAMIVAKTLFADMRAESGGGAGE</sequence>
<dbReference type="InterPro" id="IPR052512">
    <property type="entry name" value="4CMD/NDH-1_regulator"/>
</dbReference>
<dbReference type="Proteomes" id="UP000661507">
    <property type="component" value="Unassembled WGS sequence"/>
</dbReference>
<dbReference type="AlphaFoldDB" id="A0A917KP28"/>
<dbReference type="PANTHER" id="PTHR33570">
    <property type="entry name" value="4-CARBOXYMUCONOLACTONE DECARBOXYLASE FAMILY PROTEIN"/>
    <property type="match status" value="1"/>
</dbReference>
<reference evidence="2" key="2">
    <citation type="submission" date="2020-09" db="EMBL/GenBank/DDBJ databases">
        <authorList>
            <person name="Sun Q."/>
            <person name="Zhou Y."/>
        </authorList>
    </citation>
    <scope>NUCLEOTIDE SEQUENCE</scope>
    <source>
        <strain evidence="2">CGMCC 1.3617</strain>
    </source>
</reference>
<keyword evidence="3" id="KW-1185">Reference proteome</keyword>
<evidence type="ECO:0000259" key="1">
    <source>
        <dbReference type="Pfam" id="PF02627"/>
    </source>
</evidence>
<dbReference type="InterPro" id="IPR003779">
    <property type="entry name" value="CMD-like"/>
</dbReference>
<feature type="domain" description="Carboxymuconolactone decarboxylase-like" evidence="1">
    <location>
        <begin position="40"/>
        <end position="119"/>
    </location>
</feature>
<protein>
    <submittedName>
        <fullName evidence="2">4-carboxymuconolactone decarboxylase</fullName>
    </submittedName>
</protein>
<dbReference type="Pfam" id="PF02627">
    <property type="entry name" value="CMD"/>
    <property type="match status" value="1"/>
</dbReference>
<dbReference type="PANTHER" id="PTHR33570:SF2">
    <property type="entry name" value="CARBOXYMUCONOLACTONE DECARBOXYLASE-LIKE DOMAIN-CONTAINING PROTEIN"/>
    <property type="match status" value="1"/>
</dbReference>
<proteinExistence type="predicted"/>
<evidence type="ECO:0000313" key="3">
    <source>
        <dbReference type="Proteomes" id="UP000661507"/>
    </source>
</evidence>
<name>A0A917KP28_9PROT</name>
<organism evidence="2 3">
    <name type="scientific">Neoroseomonas lacus</name>
    <dbReference type="NCBI Taxonomy" id="287609"/>
    <lineage>
        <taxon>Bacteria</taxon>
        <taxon>Pseudomonadati</taxon>
        <taxon>Pseudomonadota</taxon>
        <taxon>Alphaproteobacteria</taxon>
        <taxon>Acetobacterales</taxon>
        <taxon>Acetobacteraceae</taxon>
        <taxon>Neoroseomonas</taxon>
    </lineage>
</organism>
<dbReference type="SUPFAM" id="SSF69118">
    <property type="entry name" value="AhpD-like"/>
    <property type="match status" value="1"/>
</dbReference>
<gene>
    <name evidence="2" type="ORF">GCM10011320_32470</name>
</gene>
<reference evidence="2" key="1">
    <citation type="journal article" date="2014" name="Int. J. Syst. Evol. Microbiol.">
        <title>Complete genome sequence of Corynebacterium casei LMG S-19264T (=DSM 44701T), isolated from a smear-ripened cheese.</title>
        <authorList>
            <consortium name="US DOE Joint Genome Institute (JGI-PGF)"/>
            <person name="Walter F."/>
            <person name="Albersmeier A."/>
            <person name="Kalinowski J."/>
            <person name="Ruckert C."/>
        </authorList>
    </citation>
    <scope>NUCLEOTIDE SEQUENCE</scope>
    <source>
        <strain evidence="2">CGMCC 1.3617</strain>
    </source>
</reference>
<dbReference type="GO" id="GO:0051920">
    <property type="term" value="F:peroxiredoxin activity"/>
    <property type="evidence" value="ECO:0007669"/>
    <property type="project" value="InterPro"/>
</dbReference>
<dbReference type="InterPro" id="IPR029032">
    <property type="entry name" value="AhpD-like"/>
</dbReference>
<accession>A0A917KP28</accession>
<dbReference type="RefSeq" id="WP_188968432.1">
    <property type="nucleotide sequence ID" value="NZ_BMKW01000008.1"/>
</dbReference>